<sequence>MTTPDATTPGPTSDPYHGPDTNNLHRELAPITPAAWAEIEEEARRTFRRNVAGRRVVDVPDPGGPDLAAVGTGHLSDMGSPAPGVTARLREARPLVELRVPFTVDRSAVDDVERGAKDSDWQPVKDAARAMAFVEDRTIFDGFGAAGVDGLRARSSNPLVELPTEPRDYPDAVSRALTSLRLAGVDGPYALLLGADEYRAVSETSDHGYPIAAHLGRMLDGSPIWAPALSGGFVLSTRGGDFELVLGQDLAIGYTGHDANSVQLYFQETLTFRTYTDEAVVVLEAPGA</sequence>
<dbReference type="NCBIfam" id="NF041155">
    <property type="entry name" value="encap_f1"/>
    <property type="match status" value="1"/>
</dbReference>
<proteinExistence type="inferred from homology"/>
<evidence type="ECO:0000256" key="4">
    <source>
        <dbReference type="ARBA" id="ARBA00050023"/>
    </source>
</evidence>
<dbReference type="EMBL" id="JBIBDZ010000005">
    <property type="protein sequence ID" value="MFF5920448.1"/>
    <property type="molecule type" value="Genomic_DNA"/>
</dbReference>
<name>A0ABW6XSG6_9ACTN</name>
<evidence type="ECO:0000256" key="1">
    <source>
        <dbReference type="ARBA" id="ARBA00033738"/>
    </source>
</evidence>
<evidence type="ECO:0000313" key="6">
    <source>
        <dbReference type="EMBL" id="MFF5920448.1"/>
    </source>
</evidence>
<dbReference type="InterPro" id="IPR007544">
    <property type="entry name" value="ENCAP"/>
</dbReference>
<dbReference type="Pfam" id="PF04454">
    <property type="entry name" value="Linocin_M18"/>
    <property type="match status" value="1"/>
</dbReference>
<dbReference type="PANTHER" id="PTHR37165">
    <property type="entry name" value="PEPTIDASE U56 FAMILY"/>
    <property type="match status" value="1"/>
</dbReference>
<comment type="subcellular location">
    <subcellularLocation>
        <location evidence="1">Encapsulin nanocompartment</location>
    </subcellularLocation>
</comment>
<evidence type="ECO:0000313" key="7">
    <source>
        <dbReference type="Proteomes" id="UP001602370"/>
    </source>
</evidence>
<evidence type="ECO:0000256" key="3">
    <source>
        <dbReference type="ARBA" id="ARBA00033787"/>
    </source>
</evidence>
<reference evidence="6 7" key="1">
    <citation type="submission" date="2024-10" db="EMBL/GenBank/DDBJ databases">
        <title>The Natural Products Discovery Center: Release of the First 8490 Sequenced Strains for Exploring Actinobacteria Biosynthetic Diversity.</title>
        <authorList>
            <person name="Kalkreuter E."/>
            <person name="Kautsar S.A."/>
            <person name="Yang D."/>
            <person name="Bader C.D."/>
            <person name="Teijaro C.N."/>
            <person name="Fluegel L."/>
            <person name="Davis C.M."/>
            <person name="Simpson J.R."/>
            <person name="Lauterbach L."/>
            <person name="Steele A.D."/>
            <person name="Gui C."/>
            <person name="Meng S."/>
            <person name="Li G."/>
            <person name="Viehrig K."/>
            <person name="Ye F."/>
            <person name="Su P."/>
            <person name="Kiefer A.F."/>
            <person name="Nichols A."/>
            <person name="Cepeda A.J."/>
            <person name="Yan W."/>
            <person name="Fan B."/>
            <person name="Jiang Y."/>
            <person name="Adhikari A."/>
            <person name="Zheng C.-J."/>
            <person name="Schuster L."/>
            <person name="Cowan T.M."/>
            <person name="Smanski M.J."/>
            <person name="Chevrette M.G."/>
            <person name="De Carvalho L.P.S."/>
            <person name="Shen B."/>
        </authorList>
    </citation>
    <scope>NUCLEOTIDE SEQUENCE [LARGE SCALE GENOMIC DNA]</scope>
    <source>
        <strain evidence="6 7">NPDC012605</strain>
    </source>
</reference>
<evidence type="ECO:0000256" key="5">
    <source>
        <dbReference type="SAM" id="MobiDB-lite"/>
    </source>
</evidence>
<feature type="compositionally biased region" description="Polar residues" evidence="5">
    <location>
        <begin position="1"/>
        <end position="11"/>
    </location>
</feature>
<organism evidence="6 7">
    <name type="scientific">Streptomyces flavochromogenes</name>
    <dbReference type="NCBI Taxonomy" id="68199"/>
    <lineage>
        <taxon>Bacteria</taxon>
        <taxon>Bacillati</taxon>
        <taxon>Actinomycetota</taxon>
        <taxon>Actinomycetes</taxon>
        <taxon>Kitasatosporales</taxon>
        <taxon>Streptomycetaceae</taxon>
        <taxon>Streptomyces</taxon>
    </lineage>
</organism>
<comment type="similarity">
    <text evidence="2">Belongs to the encapsulin family. Family 1 subfamily.</text>
</comment>
<comment type="caution">
    <text evidence="6">The sequence shown here is derived from an EMBL/GenBank/DDBJ whole genome shotgun (WGS) entry which is preliminary data.</text>
</comment>
<dbReference type="Gene3D" id="3.30.2400.30">
    <property type="match status" value="1"/>
</dbReference>
<keyword evidence="3" id="KW-1284">Encapsulin nanocompartment</keyword>
<dbReference type="InterPro" id="IPR051429">
    <property type="entry name" value="Encapsulin_nc"/>
</dbReference>
<dbReference type="Proteomes" id="UP001602370">
    <property type="component" value="Unassembled WGS sequence"/>
</dbReference>
<gene>
    <name evidence="6" type="ORF">ACFY8C_19220</name>
</gene>
<dbReference type="Gene3D" id="3.30.2320.10">
    <property type="entry name" value="hypothetical protein PF0899 domain"/>
    <property type="match status" value="1"/>
</dbReference>
<dbReference type="PIRSF" id="PIRSF019254">
    <property type="entry name" value="CFP29"/>
    <property type="match status" value="1"/>
</dbReference>
<feature type="region of interest" description="Disordered" evidence="5">
    <location>
        <begin position="1"/>
        <end position="27"/>
    </location>
</feature>
<evidence type="ECO:0000256" key="2">
    <source>
        <dbReference type="ARBA" id="ARBA00033743"/>
    </source>
</evidence>
<dbReference type="RefSeq" id="WP_245234409.1">
    <property type="nucleotide sequence ID" value="NZ_JBIBDZ010000005.1"/>
</dbReference>
<protein>
    <recommendedName>
        <fullName evidence="4">Type 1 encapsulin shell protein</fullName>
    </recommendedName>
</protein>
<keyword evidence="7" id="KW-1185">Reference proteome</keyword>
<accession>A0ABW6XSG6</accession>
<dbReference type="PANTHER" id="PTHR37165:SF1">
    <property type="entry name" value="TYPE 1 ENCAPSULIN SHELL PROTEIN"/>
    <property type="match status" value="1"/>
</dbReference>